<dbReference type="EMBL" id="JBEHZE010000002">
    <property type="protein sequence ID" value="MEX6634774.1"/>
    <property type="molecule type" value="Genomic_DNA"/>
</dbReference>
<evidence type="ECO:0000313" key="1">
    <source>
        <dbReference type="EMBL" id="MEX6634774.1"/>
    </source>
</evidence>
<dbReference type="PANTHER" id="PTHR35802:SF1">
    <property type="entry name" value="PROTEASE SYNTHASE AND SPORULATION PROTEIN PAI 2"/>
    <property type="match status" value="1"/>
</dbReference>
<keyword evidence="2" id="KW-1185">Reference proteome</keyword>
<dbReference type="Proteomes" id="UP001560685">
    <property type="component" value="Unassembled WGS sequence"/>
</dbReference>
<dbReference type="Gene3D" id="2.30.110.10">
    <property type="entry name" value="Electron Transport, Fmn-binding Protein, Chain A"/>
    <property type="match status" value="1"/>
</dbReference>
<protein>
    <submittedName>
        <fullName evidence="1">FMN-binding negative transcriptional regulator</fullName>
    </submittedName>
</protein>
<name>A0ABV3Z7H8_9PROT</name>
<comment type="caution">
    <text evidence="1">The sequence shown here is derived from an EMBL/GenBank/DDBJ whole genome shotgun (WGS) entry which is preliminary data.</text>
</comment>
<organism evidence="1 2">
    <name type="scientific">Hyphococcus lacteus</name>
    <dbReference type="NCBI Taxonomy" id="3143536"/>
    <lineage>
        <taxon>Bacteria</taxon>
        <taxon>Pseudomonadati</taxon>
        <taxon>Pseudomonadota</taxon>
        <taxon>Alphaproteobacteria</taxon>
        <taxon>Parvularculales</taxon>
        <taxon>Parvularculaceae</taxon>
        <taxon>Hyphococcus</taxon>
    </lineage>
</organism>
<gene>
    <name evidence="1" type="ORF">ABFZ84_14580</name>
</gene>
<reference evidence="1 2" key="1">
    <citation type="submission" date="2024-05" db="EMBL/GenBank/DDBJ databases">
        <title>Three bacterial strains, DH-69, EH-24, and ECK-19 isolated from coastal sediments.</title>
        <authorList>
            <person name="Ye Y.-Q."/>
            <person name="Du Z.-J."/>
        </authorList>
    </citation>
    <scope>NUCLEOTIDE SEQUENCE [LARGE SCALE GENOMIC DNA]</scope>
    <source>
        <strain evidence="1 2">ECK-19</strain>
    </source>
</reference>
<accession>A0ABV3Z7H8</accession>
<proteinExistence type="predicted"/>
<dbReference type="InterPro" id="IPR012349">
    <property type="entry name" value="Split_barrel_FMN-bd"/>
</dbReference>
<evidence type="ECO:0000313" key="2">
    <source>
        <dbReference type="Proteomes" id="UP001560685"/>
    </source>
</evidence>
<dbReference type="RefSeq" id="WP_369314813.1">
    <property type="nucleotide sequence ID" value="NZ_JBEHZE010000002.1"/>
</dbReference>
<dbReference type="InterPro" id="IPR007396">
    <property type="entry name" value="TR_PAI2-type"/>
</dbReference>
<dbReference type="PANTHER" id="PTHR35802">
    <property type="entry name" value="PROTEASE SYNTHASE AND SPORULATION PROTEIN PAI 2"/>
    <property type="match status" value="1"/>
</dbReference>
<sequence>MDEIDDVASSPFDARTPHDIRKLIESYPLAWVHAPGLKEASLLPLVGIHNECNELNELIGHFARSNPLNEAFSKDSHAEILFMGPQGYVSPSCAGRRDWAPTWNYVQARISANISVEDELTPAALELLINQVEKNNDRPWSAQELGERYQQLIPHIVGFRAQVRSVQVKFKLGQDETVKDLRHILSNLPETPLRHWMYDFNRDRIDLAENVRQR</sequence>
<dbReference type="SUPFAM" id="SSF50475">
    <property type="entry name" value="FMN-binding split barrel"/>
    <property type="match status" value="1"/>
</dbReference>
<dbReference type="Pfam" id="PF04299">
    <property type="entry name" value="FMN_bind_2"/>
    <property type="match status" value="1"/>
</dbReference>